<protein>
    <submittedName>
        <fullName evidence="1">Uncharacterized protein</fullName>
    </submittedName>
</protein>
<dbReference type="Proteomes" id="UP000265520">
    <property type="component" value="Unassembled WGS sequence"/>
</dbReference>
<comment type="caution">
    <text evidence="1">The sequence shown here is derived from an EMBL/GenBank/DDBJ whole genome shotgun (WGS) entry which is preliminary data.</text>
</comment>
<reference evidence="1 2" key="1">
    <citation type="journal article" date="2018" name="Front. Plant Sci.">
        <title>Red Clover (Trifolium pratense) and Zigzag Clover (T. medium) - A Picture of Genomic Similarities and Differences.</title>
        <authorList>
            <person name="Dluhosova J."/>
            <person name="Istvanek J."/>
            <person name="Nedelnik J."/>
            <person name="Repkova J."/>
        </authorList>
    </citation>
    <scope>NUCLEOTIDE SEQUENCE [LARGE SCALE GENOMIC DNA]</scope>
    <source>
        <strain evidence="2">cv. 10/8</strain>
        <tissue evidence="1">Leaf</tissue>
    </source>
</reference>
<sequence>MTGKERDKNAESLMITEEEVTIAEEGSRIMEVVIGVVNGVICRMTAQGNRISVPSVEG</sequence>
<accession>A0A392VFZ7</accession>
<name>A0A392VFZ7_9FABA</name>
<organism evidence="1 2">
    <name type="scientific">Trifolium medium</name>
    <dbReference type="NCBI Taxonomy" id="97028"/>
    <lineage>
        <taxon>Eukaryota</taxon>
        <taxon>Viridiplantae</taxon>
        <taxon>Streptophyta</taxon>
        <taxon>Embryophyta</taxon>
        <taxon>Tracheophyta</taxon>
        <taxon>Spermatophyta</taxon>
        <taxon>Magnoliopsida</taxon>
        <taxon>eudicotyledons</taxon>
        <taxon>Gunneridae</taxon>
        <taxon>Pentapetalae</taxon>
        <taxon>rosids</taxon>
        <taxon>fabids</taxon>
        <taxon>Fabales</taxon>
        <taxon>Fabaceae</taxon>
        <taxon>Papilionoideae</taxon>
        <taxon>50 kb inversion clade</taxon>
        <taxon>NPAAA clade</taxon>
        <taxon>Hologalegina</taxon>
        <taxon>IRL clade</taxon>
        <taxon>Trifolieae</taxon>
        <taxon>Trifolium</taxon>
    </lineage>
</organism>
<evidence type="ECO:0000313" key="1">
    <source>
        <dbReference type="EMBL" id="MCI85871.1"/>
    </source>
</evidence>
<dbReference type="AlphaFoldDB" id="A0A392VFZ7"/>
<dbReference type="EMBL" id="LXQA011125600">
    <property type="protein sequence ID" value="MCI85871.1"/>
    <property type="molecule type" value="Genomic_DNA"/>
</dbReference>
<keyword evidence="2" id="KW-1185">Reference proteome</keyword>
<proteinExistence type="predicted"/>
<evidence type="ECO:0000313" key="2">
    <source>
        <dbReference type="Proteomes" id="UP000265520"/>
    </source>
</evidence>